<name>A0A8H5U1E2_FUSCI</name>
<dbReference type="PANTHER" id="PTHR43656:SF5">
    <property type="entry name" value="NADH:FLAVIN OXIDOREDUCTASE_NADH OXIDASE N-TERMINAL DOMAIN-CONTAINING PROTEIN"/>
    <property type="match status" value="1"/>
</dbReference>
<comment type="similarity">
    <text evidence="1">Belongs to the NADH:flavin oxidoreductase/NADH oxidase family.</text>
</comment>
<dbReference type="Gene3D" id="4.10.240.10">
    <property type="entry name" value="Zn(2)-C6 fungal-type DNA-binding domain"/>
    <property type="match status" value="1"/>
</dbReference>
<reference evidence="9 10" key="2">
    <citation type="submission" date="2020-05" db="EMBL/GenBank/DDBJ databases">
        <title>Identification and distribution of gene clusters putatively required for synthesis of sphingolipid metabolism inhibitors in phylogenetically diverse species of the filamentous fungus Fusarium.</title>
        <authorList>
            <person name="Kim H.-S."/>
            <person name="Busman M."/>
            <person name="Brown D.W."/>
            <person name="Divon H."/>
            <person name="Uhlig S."/>
            <person name="Proctor R.H."/>
        </authorList>
    </citation>
    <scope>NUCLEOTIDE SEQUENCE [LARGE SCALE GENOMIC DNA]</scope>
    <source>
        <strain evidence="9 10">NRRL 25331</strain>
    </source>
</reference>
<keyword evidence="2" id="KW-0285">Flavoprotein</keyword>
<evidence type="ECO:0000256" key="7">
    <source>
        <dbReference type="SAM" id="MobiDB-lite"/>
    </source>
</evidence>
<feature type="region of interest" description="Disordered" evidence="7">
    <location>
        <begin position="560"/>
        <end position="580"/>
    </location>
</feature>
<dbReference type="GO" id="GO:0010181">
    <property type="term" value="F:FMN binding"/>
    <property type="evidence" value="ECO:0007669"/>
    <property type="project" value="InterPro"/>
</dbReference>
<dbReference type="GO" id="GO:0016491">
    <property type="term" value="F:oxidoreductase activity"/>
    <property type="evidence" value="ECO:0007669"/>
    <property type="project" value="UniProtKB-KW"/>
</dbReference>
<dbReference type="SUPFAM" id="SSF51395">
    <property type="entry name" value="FMN-linked oxidoreductases"/>
    <property type="match status" value="1"/>
</dbReference>
<keyword evidence="3" id="KW-0288">FMN</keyword>
<dbReference type="InterPro" id="IPR013785">
    <property type="entry name" value="Aldolase_TIM"/>
</dbReference>
<feature type="compositionally biased region" description="Low complexity" evidence="7">
    <location>
        <begin position="567"/>
        <end position="576"/>
    </location>
</feature>
<evidence type="ECO:0000313" key="9">
    <source>
        <dbReference type="EMBL" id="KAF5679303.1"/>
    </source>
</evidence>
<dbReference type="EMBL" id="JAAQPE010000207">
    <property type="protein sequence ID" value="KAF5679303.1"/>
    <property type="molecule type" value="Genomic_DNA"/>
</dbReference>
<dbReference type="SMART" id="SM00066">
    <property type="entry name" value="GAL4"/>
    <property type="match status" value="1"/>
</dbReference>
<keyword evidence="5" id="KW-0560">Oxidoreductase</keyword>
<proteinExistence type="inferred from homology"/>
<accession>A0A8H5U1E2</accession>
<dbReference type="InterPro" id="IPR001138">
    <property type="entry name" value="Zn2Cys6_DnaBD"/>
</dbReference>
<evidence type="ECO:0000313" key="10">
    <source>
        <dbReference type="Proteomes" id="UP000572754"/>
    </source>
</evidence>
<keyword evidence="4" id="KW-0479">Metal-binding</keyword>
<protein>
    <submittedName>
        <fullName evidence="9">Transcriptional regulator</fullName>
    </submittedName>
</protein>
<dbReference type="GO" id="GO:0003677">
    <property type="term" value="F:DNA binding"/>
    <property type="evidence" value="ECO:0007669"/>
    <property type="project" value="InterPro"/>
</dbReference>
<dbReference type="SUPFAM" id="SSF57701">
    <property type="entry name" value="Zn2/Cys6 DNA-binding domain"/>
    <property type="match status" value="1"/>
</dbReference>
<dbReference type="Pfam" id="PF00724">
    <property type="entry name" value="Oxidored_FMN"/>
    <property type="match status" value="1"/>
</dbReference>
<dbReference type="InterPro" id="IPR001155">
    <property type="entry name" value="OxRdtase_FMN_N"/>
</dbReference>
<dbReference type="Gene3D" id="3.20.20.70">
    <property type="entry name" value="Aldolase class I"/>
    <property type="match status" value="1"/>
</dbReference>
<gene>
    <name evidence="9" type="ORF">FCIRC_6148</name>
</gene>
<dbReference type="CDD" id="cd12148">
    <property type="entry name" value="fungal_TF_MHR"/>
    <property type="match status" value="1"/>
</dbReference>
<dbReference type="PROSITE" id="PS50048">
    <property type="entry name" value="ZN2_CY6_FUNGAL_2"/>
    <property type="match status" value="1"/>
</dbReference>
<dbReference type="Pfam" id="PF00172">
    <property type="entry name" value="Zn_clus"/>
    <property type="match status" value="1"/>
</dbReference>
<comment type="caution">
    <text evidence="9">The sequence shown here is derived from an EMBL/GenBank/DDBJ whole genome shotgun (WGS) entry which is preliminary data.</text>
</comment>
<evidence type="ECO:0000256" key="2">
    <source>
        <dbReference type="ARBA" id="ARBA00022630"/>
    </source>
</evidence>
<evidence type="ECO:0000256" key="6">
    <source>
        <dbReference type="ARBA" id="ARBA00023242"/>
    </source>
</evidence>
<dbReference type="AlphaFoldDB" id="A0A8H5U1E2"/>
<sequence length="1138" mass="126178">MPARYTSKDVSPEPLAQELHLYPSDQVAKNRFLKSPMAESLASWDPEIVSKRGIPTDELIELYRRWGEGKNNFGIVVTGNIDIDLTSVGAAASPGIPADAPFEGERFDKFKQLAAAAKKDGSLFLAQVNHPGRQVPYKFNPVAISASDVQLDPKMGMTFGKPHAATKEEIAQIIEGFAHAAEYLEKAGFDGIELHAAHGYLLSQFLSRTTNKRTDEYGTQTVENRLRLISEIANAIKARVSPTFIVSAKLNSVEFQDGGVTPDEARELCERLEALGFDFVELSGGTYERMALSWEKESTKQREGFFLEWAETITKALDPAHKMKIFIAGGLRTVGAMVDALDVVDGVSIGRPAAAEPRLAGDIIEGRVKGAIQPAEMVENDLGMGMGVAGAQFAQIAKGFEPLDASDSEVMQTFGQDMGAWYEKLVQDGDKNEFVRAIQYSGPQVPYGKVKARCIILSISTIAVMSTAETDPAPSNRRKACDLCFTKKIKCDMLKPDCSNCVLYNTGCRTSIIRRKPNSARARAGAKQQEENNRQEGLETRLARIEEQLQIVLNAAKDAQTARLQGPDDQSSPSDSAESVLNNSANFEEMAKRGFAWKFDPVNPAVYQGPQPSILELPPLDEILPIVDHYFTTFNAVIPLFQQPEFMKLLTAWYKQPETRDRASWAAIQTVMAIGYRTPQLSLRDSQSVHIERADQCLRNAQTVVSELVTRDEDLLGVQILLGIVMLFQNSRDPKPASVLIGTAVRLAHRLKLHSQEAAMQFPAAEAEQRSRVFWIAYTLDKDICLRAQTPSCQFDEDIDISLPVLAPPDSVGLIWTQNGQVHFNYHRRRVELAYIQGKVYDLLYSNRSSKVTAQERQRRVSRLQSMLDQWYERIPNVFHIEHVAATVGPSQLVQMTKMHHAFLLTEVMIHGIYSHNAEWIKRISSFSRATITSVGNLENRGFGAGKCQDQAPPLPEGWNHCVDVSRGCMKLFQEATPTECLIWQCSCSHFSALIVLLANMILNPGHSSIHIDQHLSVKALDLFDKLLKIIDDEVFRALRSVVGELSQRAQTAVAVYREELKGMGRDVFEALNVDDVAVQEVDFLPAGDTDLFEGLEVEGPFVGLDGPFVGLSGELERGFGDGMSFTDGGVLDMEFIR</sequence>
<dbReference type="SMART" id="SM00906">
    <property type="entry name" value="Fungal_trans"/>
    <property type="match status" value="1"/>
</dbReference>
<keyword evidence="6" id="KW-0539">Nucleus</keyword>
<dbReference type="PANTHER" id="PTHR43656">
    <property type="entry name" value="BINDING OXIDOREDUCTASE, PUTATIVE (AFU_ORTHOLOGUE AFUA_2G08260)-RELATED"/>
    <property type="match status" value="1"/>
</dbReference>
<dbReference type="GO" id="GO:0008270">
    <property type="term" value="F:zinc ion binding"/>
    <property type="evidence" value="ECO:0007669"/>
    <property type="project" value="InterPro"/>
</dbReference>
<dbReference type="CDD" id="cd00067">
    <property type="entry name" value="GAL4"/>
    <property type="match status" value="1"/>
</dbReference>
<dbReference type="InterPro" id="IPR051799">
    <property type="entry name" value="NADH_flavin_oxidoreductase"/>
</dbReference>
<dbReference type="CDD" id="cd04733">
    <property type="entry name" value="OYE_like_2_FMN"/>
    <property type="match status" value="1"/>
</dbReference>
<feature type="region of interest" description="Disordered" evidence="7">
    <location>
        <begin position="517"/>
        <end position="536"/>
    </location>
</feature>
<evidence type="ECO:0000256" key="3">
    <source>
        <dbReference type="ARBA" id="ARBA00022643"/>
    </source>
</evidence>
<feature type="domain" description="Zn(2)-C6 fungal-type" evidence="8">
    <location>
        <begin position="480"/>
        <end position="510"/>
    </location>
</feature>
<dbReference type="Pfam" id="PF04082">
    <property type="entry name" value="Fungal_trans"/>
    <property type="match status" value="1"/>
</dbReference>
<evidence type="ECO:0000256" key="1">
    <source>
        <dbReference type="ARBA" id="ARBA00005979"/>
    </source>
</evidence>
<dbReference type="InterPro" id="IPR007219">
    <property type="entry name" value="XnlR_reg_dom"/>
</dbReference>
<dbReference type="InterPro" id="IPR036864">
    <property type="entry name" value="Zn2-C6_fun-type_DNA-bd_sf"/>
</dbReference>
<dbReference type="GO" id="GO:0000981">
    <property type="term" value="F:DNA-binding transcription factor activity, RNA polymerase II-specific"/>
    <property type="evidence" value="ECO:0007669"/>
    <property type="project" value="InterPro"/>
</dbReference>
<organism evidence="9 10">
    <name type="scientific">Fusarium circinatum</name>
    <name type="common">Pitch canker fungus</name>
    <name type="synonym">Gibberella circinata</name>
    <dbReference type="NCBI Taxonomy" id="48490"/>
    <lineage>
        <taxon>Eukaryota</taxon>
        <taxon>Fungi</taxon>
        <taxon>Dikarya</taxon>
        <taxon>Ascomycota</taxon>
        <taxon>Pezizomycotina</taxon>
        <taxon>Sordariomycetes</taxon>
        <taxon>Hypocreomycetidae</taxon>
        <taxon>Hypocreales</taxon>
        <taxon>Nectriaceae</taxon>
        <taxon>Fusarium</taxon>
        <taxon>Fusarium fujikuroi species complex</taxon>
    </lineage>
</organism>
<dbReference type="GO" id="GO:0006351">
    <property type="term" value="P:DNA-templated transcription"/>
    <property type="evidence" value="ECO:0007669"/>
    <property type="project" value="InterPro"/>
</dbReference>
<reference evidence="10" key="1">
    <citation type="journal article" date="2020" name="BMC Genomics">
        <title>Correction to: Identification and distribution of gene clusters required for synthesis of sphingolipid metabolism inhibitors in diverse species of the filamentous fungus Fusarium.</title>
        <authorList>
            <person name="Kim H.S."/>
            <person name="Lohmar J.M."/>
            <person name="Busman M."/>
            <person name="Brown D.W."/>
            <person name="Naumann T.A."/>
            <person name="Divon H.H."/>
            <person name="Lysoe E."/>
            <person name="Uhlig S."/>
            <person name="Proctor R.H."/>
        </authorList>
    </citation>
    <scope>NUCLEOTIDE SEQUENCE [LARGE SCALE GENOMIC DNA]</scope>
    <source>
        <strain evidence="10">NRRL 25331</strain>
    </source>
</reference>
<evidence type="ECO:0000259" key="8">
    <source>
        <dbReference type="PROSITE" id="PS50048"/>
    </source>
</evidence>
<evidence type="ECO:0000256" key="4">
    <source>
        <dbReference type="ARBA" id="ARBA00022723"/>
    </source>
</evidence>
<dbReference type="Proteomes" id="UP000572754">
    <property type="component" value="Unassembled WGS sequence"/>
</dbReference>
<evidence type="ECO:0000256" key="5">
    <source>
        <dbReference type="ARBA" id="ARBA00023002"/>
    </source>
</evidence>
<keyword evidence="10" id="KW-1185">Reference proteome</keyword>